<evidence type="ECO:0000259" key="7">
    <source>
        <dbReference type="Pfam" id="PF04542"/>
    </source>
</evidence>
<dbReference type="InterPro" id="IPR013325">
    <property type="entry name" value="RNA_pol_sigma_r2"/>
</dbReference>
<dbReference type="PANTHER" id="PTHR43133">
    <property type="entry name" value="RNA POLYMERASE ECF-TYPE SIGMA FACTO"/>
    <property type="match status" value="1"/>
</dbReference>
<comment type="similarity">
    <text evidence="1 6">Belongs to the sigma-70 factor family. ECF subfamily.</text>
</comment>
<dbReference type="AlphaFoldDB" id="A0A919F5T7"/>
<keyword evidence="3 6" id="KW-0731">Sigma factor</keyword>
<evidence type="ECO:0000256" key="6">
    <source>
        <dbReference type="RuleBase" id="RU000716"/>
    </source>
</evidence>
<evidence type="ECO:0000259" key="8">
    <source>
        <dbReference type="Pfam" id="PF08281"/>
    </source>
</evidence>
<evidence type="ECO:0000256" key="5">
    <source>
        <dbReference type="ARBA" id="ARBA00023163"/>
    </source>
</evidence>
<sequence>MSALDMGVVRDDARQQVHVLYRDHHGWLKGWLRRRLGNDTLALDLAQDAFLRVLSGRFPVEAIRTPRAYLTTVAHGLVVNHWRRQAIEQAYLDALAARGDAMAPSPEESRLALEALEEIAALLDGLPATVRQAFLLSQLDGWTYPRIAEHLGITVNRVQKAMVRALRACYRVAYG</sequence>
<dbReference type="PROSITE" id="PS01063">
    <property type="entry name" value="SIGMA70_ECF"/>
    <property type="match status" value="1"/>
</dbReference>
<reference evidence="9" key="2">
    <citation type="submission" date="2020-09" db="EMBL/GenBank/DDBJ databases">
        <authorList>
            <person name="Sun Q."/>
            <person name="Ohkuma M."/>
        </authorList>
    </citation>
    <scope>NUCLEOTIDE SEQUENCE</scope>
    <source>
        <strain evidence="9">JCM 13306</strain>
    </source>
</reference>
<dbReference type="SUPFAM" id="SSF88659">
    <property type="entry name" value="Sigma3 and sigma4 domains of RNA polymerase sigma factors"/>
    <property type="match status" value="1"/>
</dbReference>
<organism evidence="9 10">
    <name type="scientific">Xanthomonas boreopolis</name>
    <dbReference type="NCBI Taxonomy" id="86183"/>
    <lineage>
        <taxon>Bacteria</taxon>
        <taxon>Pseudomonadati</taxon>
        <taxon>Pseudomonadota</taxon>
        <taxon>Gammaproteobacteria</taxon>
        <taxon>Lysobacterales</taxon>
        <taxon>Lysobacteraceae</taxon>
        <taxon>Xanthomonas</taxon>
    </lineage>
</organism>
<reference evidence="9" key="1">
    <citation type="journal article" date="2014" name="Int. J. Syst. Evol. Microbiol.">
        <title>Complete genome sequence of Corynebacterium casei LMG S-19264T (=DSM 44701T), isolated from a smear-ripened cheese.</title>
        <authorList>
            <consortium name="US DOE Joint Genome Institute (JGI-PGF)"/>
            <person name="Walter F."/>
            <person name="Albersmeier A."/>
            <person name="Kalinowski J."/>
            <person name="Ruckert C."/>
        </authorList>
    </citation>
    <scope>NUCLEOTIDE SEQUENCE</scope>
    <source>
        <strain evidence="9">JCM 13306</strain>
    </source>
</reference>
<name>A0A919F5T7_9XANT</name>
<dbReference type="GO" id="GO:0016987">
    <property type="term" value="F:sigma factor activity"/>
    <property type="evidence" value="ECO:0007669"/>
    <property type="project" value="UniProtKB-KW"/>
</dbReference>
<dbReference type="GO" id="GO:0003677">
    <property type="term" value="F:DNA binding"/>
    <property type="evidence" value="ECO:0007669"/>
    <property type="project" value="UniProtKB-KW"/>
</dbReference>
<keyword evidence="2 6" id="KW-0805">Transcription regulation</keyword>
<dbReference type="InterPro" id="IPR014284">
    <property type="entry name" value="RNA_pol_sigma-70_dom"/>
</dbReference>
<evidence type="ECO:0000313" key="9">
    <source>
        <dbReference type="EMBL" id="GHH49498.1"/>
    </source>
</evidence>
<dbReference type="InterPro" id="IPR036388">
    <property type="entry name" value="WH-like_DNA-bd_sf"/>
</dbReference>
<evidence type="ECO:0000256" key="2">
    <source>
        <dbReference type="ARBA" id="ARBA00023015"/>
    </source>
</evidence>
<protein>
    <recommendedName>
        <fullName evidence="6">RNA polymerase sigma factor</fullName>
    </recommendedName>
</protein>
<evidence type="ECO:0000256" key="1">
    <source>
        <dbReference type="ARBA" id="ARBA00010641"/>
    </source>
</evidence>
<keyword evidence="10" id="KW-1185">Reference proteome</keyword>
<dbReference type="InterPro" id="IPR013324">
    <property type="entry name" value="RNA_pol_sigma_r3/r4-like"/>
</dbReference>
<evidence type="ECO:0000313" key="10">
    <source>
        <dbReference type="Proteomes" id="UP000623958"/>
    </source>
</evidence>
<accession>A0A919F5T7</accession>
<dbReference type="Pfam" id="PF04542">
    <property type="entry name" value="Sigma70_r2"/>
    <property type="match status" value="1"/>
</dbReference>
<feature type="domain" description="RNA polymerase sigma factor 70 region 4 type 2" evidence="8">
    <location>
        <begin position="117"/>
        <end position="169"/>
    </location>
</feature>
<evidence type="ECO:0000256" key="4">
    <source>
        <dbReference type="ARBA" id="ARBA00023125"/>
    </source>
</evidence>
<evidence type="ECO:0000256" key="3">
    <source>
        <dbReference type="ARBA" id="ARBA00023082"/>
    </source>
</evidence>
<dbReference type="RefSeq" id="WP_434028672.1">
    <property type="nucleotide sequence ID" value="NZ_BNBA01000005.1"/>
</dbReference>
<gene>
    <name evidence="9" type="primary">femI</name>
    <name evidence="9" type="ORF">GCM10009090_09010</name>
</gene>
<dbReference type="PANTHER" id="PTHR43133:SF63">
    <property type="entry name" value="RNA POLYMERASE SIGMA FACTOR FECI-RELATED"/>
    <property type="match status" value="1"/>
</dbReference>
<dbReference type="SUPFAM" id="SSF88946">
    <property type="entry name" value="Sigma2 domain of RNA polymerase sigma factors"/>
    <property type="match status" value="1"/>
</dbReference>
<dbReference type="Proteomes" id="UP000623958">
    <property type="component" value="Unassembled WGS sequence"/>
</dbReference>
<comment type="caution">
    <text evidence="9">The sequence shown here is derived from an EMBL/GenBank/DDBJ whole genome shotgun (WGS) entry which is preliminary data.</text>
</comment>
<dbReference type="EMBL" id="BNBA01000005">
    <property type="protein sequence ID" value="GHH49498.1"/>
    <property type="molecule type" value="Genomic_DNA"/>
</dbReference>
<dbReference type="InterPro" id="IPR039425">
    <property type="entry name" value="RNA_pol_sigma-70-like"/>
</dbReference>
<dbReference type="GO" id="GO:0006352">
    <property type="term" value="P:DNA-templated transcription initiation"/>
    <property type="evidence" value="ECO:0007669"/>
    <property type="project" value="InterPro"/>
</dbReference>
<proteinExistence type="inferred from homology"/>
<dbReference type="Gene3D" id="1.10.10.10">
    <property type="entry name" value="Winged helix-like DNA-binding domain superfamily/Winged helix DNA-binding domain"/>
    <property type="match status" value="1"/>
</dbReference>
<dbReference type="InterPro" id="IPR000838">
    <property type="entry name" value="RNA_pol_sigma70_ECF_CS"/>
</dbReference>
<dbReference type="Gene3D" id="1.10.1740.10">
    <property type="match status" value="1"/>
</dbReference>
<feature type="domain" description="RNA polymerase sigma-70 region 2" evidence="7">
    <location>
        <begin position="20"/>
        <end position="86"/>
    </location>
</feature>
<dbReference type="InterPro" id="IPR007627">
    <property type="entry name" value="RNA_pol_sigma70_r2"/>
</dbReference>
<dbReference type="CDD" id="cd06171">
    <property type="entry name" value="Sigma70_r4"/>
    <property type="match status" value="1"/>
</dbReference>
<dbReference type="InterPro" id="IPR013249">
    <property type="entry name" value="RNA_pol_sigma70_r4_t2"/>
</dbReference>
<keyword evidence="4 6" id="KW-0238">DNA-binding</keyword>
<dbReference type="NCBIfam" id="TIGR02937">
    <property type="entry name" value="sigma70-ECF"/>
    <property type="match status" value="1"/>
</dbReference>
<keyword evidence="5 6" id="KW-0804">Transcription</keyword>
<dbReference type="Pfam" id="PF08281">
    <property type="entry name" value="Sigma70_r4_2"/>
    <property type="match status" value="1"/>
</dbReference>